<gene>
    <name evidence="4" type="ORF">BRAFLDRAFT_79698</name>
</gene>
<dbReference type="eggNOG" id="ENOG502SGBC">
    <property type="taxonomic scope" value="Eukaryota"/>
</dbReference>
<dbReference type="InterPro" id="IPR002048">
    <property type="entry name" value="EF_hand_dom"/>
</dbReference>
<feature type="chain" id="PRO_5002936068" description="EF-hand domain-containing protein" evidence="2">
    <location>
        <begin position="21"/>
        <end position="155"/>
    </location>
</feature>
<proteinExistence type="predicted"/>
<evidence type="ECO:0000259" key="3">
    <source>
        <dbReference type="PROSITE" id="PS50222"/>
    </source>
</evidence>
<dbReference type="AlphaFoldDB" id="C3YUD9"/>
<keyword evidence="2" id="KW-0732">Signal</keyword>
<dbReference type="EMBL" id="GG666553">
    <property type="protein sequence ID" value="EEN56059.1"/>
    <property type="molecule type" value="Genomic_DNA"/>
</dbReference>
<dbReference type="PROSITE" id="PS00018">
    <property type="entry name" value="EF_HAND_1"/>
    <property type="match status" value="1"/>
</dbReference>
<feature type="domain" description="EF-hand" evidence="3">
    <location>
        <begin position="50"/>
        <end position="85"/>
    </location>
</feature>
<dbReference type="Pfam" id="PF13202">
    <property type="entry name" value="EF-hand_5"/>
    <property type="match status" value="1"/>
</dbReference>
<dbReference type="GO" id="GO:0005509">
    <property type="term" value="F:calcium ion binding"/>
    <property type="evidence" value="ECO:0007669"/>
    <property type="project" value="InterPro"/>
</dbReference>
<dbReference type="InterPro" id="IPR011992">
    <property type="entry name" value="EF-hand-dom_pair"/>
</dbReference>
<evidence type="ECO:0000313" key="4">
    <source>
        <dbReference type="EMBL" id="EEN56059.1"/>
    </source>
</evidence>
<dbReference type="SUPFAM" id="SSF47473">
    <property type="entry name" value="EF-hand"/>
    <property type="match status" value="1"/>
</dbReference>
<feature type="signal peptide" evidence="2">
    <location>
        <begin position="1"/>
        <end position="20"/>
    </location>
</feature>
<organism>
    <name type="scientific">Branchiostoma floridae</name>
    <name type="common">Florida lancelet</name>
    <name type="synonym">Amphioxus</name>
    <dbReference type="NCBI Taxonomy" id="7739"/>
    <lineage>
        <taxon>Eukaryota</taxon>
        <taxon>Metazoa</taxon>
        <taxon>Chordata</taxon>
        <taxon>Cephalochordata</taxon>
        <taxon>Leptocardii</taxon>
        <taxon>Amphioxiformes</taxon>
        <taxon>Branchiostomatidae</taxon>
        <taxon>Branchiostoma</taxon>
    </lineage>
</organism>
<dbReference type="PROSITE" id="PS50222">
    <property type="entry name" value="EF_HAND_2"/>
    <property type="match status" value="1"/>
</dbReference>
<protein>
    <recommendedName>
        <fullName evidence="3">EF-hand domain-containing protein</fullName>
    </recommendedName>
</protein>
<name>C3YUD9_BRAFL</name>
<dbReference type="Gene3D" id="1.10.238.10">
    <property type="entry name" value="EF-hand"/>
    <property type="match status" value="1"/>
</dbReference>
<accession>C3YUD9</accession>
<sequence>MEAGLLRWLVLAGALAVVLGDKLIEDPVDEVDGPLPFVGNIPGEEELGKLKLEELPTEFSMYDLNKDNVITVDELAKVTGTKEEDAMHPFETADVNGDLKLTEKEFDDAPWIFQLPPSADPFMEPNDDGIWEFRSKLQLAAEKGIKEQETMEEEV</sequence>
<evidence type="ECO:0000256" key="2">
    <source>
        <dbReference type="SAM" id="SignalP"/>
    </source>
</evidence>
<reference evidence="4" key="1">
    <citation type="journal article" date="2008" name="Nature">
        <title>The amphioxus genome and the evolution of the chordate karyotype.</title>
        <authorList>
            <consortium name="US DOE Joint Genome Institute (JGI-PGF)"/>
            <person name="Putnam N.H."/>
            <person name="Butts T."/>
            <person name="Ferrier D.E.K."/>
            <person name="Furlong R.F."/>
            <person name="Hellsten U."/>
            <person name="Kawashima T."/>
            <person name="Robinson-Rechavi M."/>
            <person name="Shoguchi E."/>
            <person name="Terry A."/>
            <person name="Yu J.-K."/>
            <person name="Benito-Gutierrez E.L."/>
            <person name="Dubchak I."/>
            <person name="Garcia-Fernandez J."/>
            <person name="Gibson-Brown J.J."/>
            <person name="Grigoriev I.V."/>
            <person name="Horton A.C."/>
            <person name="de Jong P.J."/>
            <person name="Jurka J."/>
            <person name="Kapitonov V.V."/>
            <person name="Kohara Y."/>
            <person name="Kuroki Y."/>
            <person name="Lindquist E."/>
            <person name="Lucas S."/>
            <person name="Osoegawa K."/>
            <person name="Pennacchio L.A."/>
            <person name="Salamov A.A."/>
            <person name="Satou Y."/>
            <person name="Sauka-Spengler T."/>
            <person name="Schmutz J."/>
            <person name="Shin-I T."/>
            <person name="Toyoda A."/>
            <person name="Bronner-Fraser M."/>
            <person name="Fujiyama A."/>
            <person name="Holland L.Z."/>
            <person name="Holland P.W.H."/>
            <person name="Satoh N."/>
            <person name="Rokhsar D.S."/>
        </authorList>
    </citation>
    <scope>NUCLEOTIDE SEQUENCE [LARGE SCALE GENOMIC DNA]</scope>
    <source>
        <strain evidence="4">S238N-H82</strain>
        <tissue evidence="4">Testes</tissue>
    </source>
</reference>
<dbReference type="InParanoid" id="C3YUD9"/>
<evidence type="ECO:0000256" key="1">
    <source>
        <dbReference type="ARBA" id="ARBA00022837"/>
    </source>
</evidence>
<keyword evidence="1" id="KW-0106">Calcium</keyword>
<dbReference type="InterPro" id="IPR018247">
    <property type="entry name" value="EF_Hand_1_Ca_BS"/>
</dbReference>